<feature type="region of interest" description="Disordered" evidence="7">
    <location>
        <begin position="91"/>
        <end position="123"/>
    </location>
</feature>
<dbReference type="InterPro" id="IPR011687">
    <property type="entry name" value="Nop53/GLTSCR2"/>
</dbReference>
<sequence>MDRSVEEPKQHKQPSRKGKKAWRKHVDVSDVQAGLEQAREEVIKGGIIAEKPSTDLFTLDTKGSEAIQKSYNKTHKPLKADQILAQRSAIPAIDSHKRPGVTDGVIVPSSKRRKTDGVNPQEYGRLREVACGSQSVKDVIKTDDAPEYDPWAVNSGEEDPKFSYLEKKKPIRAPRTLKEAPISLAAGKGAVPAVPAPKPGTSYNPAFHDWDALLTAEGEKEVEAEKKRLREATLEQERLARIVAAEKERDKDIQTEDESAWEGFESDYEAAEWLKKRRPERKTPSERNKIKRRKEAERREKWEKKEKERERQQKQIGEIIKKAKEVQKMKALVKVKGEGEGAEQQEVDERVLRRRKLGKDMYVHRAFAFPTDYSQANRLPEPPLELVLPNELRDSLRLLKPEGNLLKDRFRNILVRGKIETRKPIQQPKKKRRTLTEKWTYKDMEIPT</sequence>
<comment type="similarity">
    <text evidence="1 5">Belongs to the NOP53 family.</text>
</comment>
<organism evidence="8 9">
    <name type="scientific">Lepraria neglecta</name>
    <dbReference type="NCBI Taxonomy" id="209136"/>
    <lineage>
        <taxon>Eukaryota</taxon>
        <taxon>Fungi</taxon>
        <taxon>Dikarya</taxon>
        <taxon>Ascomycota</taxon>
        <taxon>Pezizomycotina</taxon>
        <taxon>Lecanoromycetes</taxon>
        <taxon>OSLEUM clade</taxon>
        <taxon>Lecanoromycetidae</taxon>
        <taxon>Lecanorales</taxon>
        <taxon>Lecanorineae</taxon>
        <taxon>Stereocaulaceae</taxon>
        <taxon>Lepraria</taxon>
    </lineage>
</organism>
<reference evidence="8" key="1">
    <citation type="submission" date="2022-11" db="EMBL/GenBank/DDBJ databases">
        <title>Chromosomal genome sequence assembly and mating type (MAT) locus characterization of the leprose asexual lichenized fungus Lepraria neglecta (Nyl.) Erichsen.</title>
        <authorList>
            <person name="Allen J.L."/>
            <person name="Pfeffer B."/>
        </authorList>
    </citation>
    <scope>NUCLEOTIDE SEQUENCE</scope>
    <source>
        <strain evidence="8">Allen 5258</strain>
    </source>
</reference>
<name>A0AAD9ZD54_9LECA</name>
<dbReference type="PANTHER" id="PTHR14211:SF7">
    <property type="entry name" value="RIBOSOME BIOGENESIS PROTEIN NOP53"/>
    <property type="match status" value="1"/>
</dbReference>
<gene>
    <name evidence="8" type="ORF">OEA41_001853</name>
</gene>
<feature type="compositionally biased region" description="Basic residues" evidence="7">
    <location>
        <begin position="11"/>
        <end position="23"/>
    </location>
</feature>
<dbReference type="PIRSF" id="PIRSF017302">
    <property type="entry name" value="Gltscr2"/>
    <property type="match status" value="1"/>
</dbReference>
<evidence type="ECO:0000313" key="9">
    <source>
        <dbReference type="Proteomes" id="UP001276659"/>
    </source>
</evidence>
<evidence type="ECO:0000256" key="2">
    <source>
        <dbReference type="ARBA" id="ARBA00018339"/>
    </source>
</evidence>
<accession>A0AAD9ZD54</accession>
<evidence type="ECO:0000256" key="5">
    <source>
        <dbReference type="PIRNR" id="PIRNR017302"/>
    </source>
</evidence>
<dbReference type="GO" id="GO:0006364">
    <property type="term" value="P:rRNA processing"/>
    <property type="evidence" value="ECO:0007669"/>
    <property type="project" value="TreeGrafter"/>
</dbReference>
<dbReference type="PANTHER" id="PTHR14211">
    <property type="entry name" value="GLIOMA SUPPRESSOR CANDIDATE REGION GENE 2"/>
    <property type="match status" value="1"/>
</dbReference>
<keyword evidence="3 5" id="KW-0690">Ribosome biogenesis</keyword>
<evidence type="ECO:0000256" key="6">
    <source>
        <dbReference type="SAM" id="Coils"/>
    </source>
</evidence>
<comment type="caution">
    <text evidence="8">The sequence shown here is derived from an EMBL/GenBank/DDBJ whole genome shotgun (WGS) entry which is preliminary data.</text>
</comment>
<dbReference type="GO" id="GO:0000027">
    <property type="term" value="P:ribosomal large subunit assembly"/>
    <property type="evidence" value="ECO:0007669"/>
    <property type="project" value="UniProtKB-UniRule"/>
</dbReference>
<evidence type="ECO:0000256" key="3">
    <source>
        <dbReference type="ARBA" id="ARBA00022517"/>
    </source>
</evidence>
<feature type="region of interest" description="Disordered" evidence="7">
    <location>
        <begin position="272"/>
        <end position="317"/>
    </location>
</feature>
<keyword evidence="6" id="KW-0175">Coiled coil</keyword>
<feature type="compositionally biased region" description="Basic and acidic residues" evidence="7">
    <location>
        <begin position="1"/>
        <end position="10"/>
    </location>
</feature>
<feature type="compositionally biased region" description="Basic and acidic residues" evidence="7">
    <location>
        <begin position="281"/>
        <end position="317"/>
    </location>
</feature>
<evidence type="ECO:0000256" key="1">
    <source>
        <dbReference type="ARBA" id="ARBA00008838"/>
    </source>
</evidence>
<evidence type="ECO:0000313" key="8">
    <source>
        <dbReference type="EMBL" id="KAK3174607.1"/>
    </source>
</evidence>
<dbReference type="GO" id="GO:0005730">
    <property type="term" value="C:nucleolus"/>
    <property type="evidence" value="ECO:0007669"/>
    <property type="project" value="UniProtKB-SubCell"/>
</dbReference>
<dbReference type="Pfam" id="PF07767">
    <property type="entry name" value="Nop53"/>
    <property type="match status" value="1"/>
</dbReference>
<protein>
    <recommendedName>
        <fullName evidence="2 5">Ribosome biogenesis protein NOP53</fullName>
    </recommendedName>
</protein>
<dbReference type="EMBL" id="JASNWA010000006">
    <property type="protein sequence ID" value="KAK3174607.1"/>
    <property type="molecule type" value="Genomic_DNA"/>
</dbReference>
<comment type="subcellular location">
    <subcellularLocation>
        <location evidence="5">Nucleus</location>
        <location evidence="5">Nucleolus</location>
    </subcellularLocation>
    <subcellularLocation>
        <location evidence="5">Nucleus</location>
        <location evidence="5">Nucleoplasm</location>
    </subcellularLocation>
</comment>
<dbReference type="AlphaFoldDB" id="A0AAD9ZD54"/>
<keyword evidence="4 5" id="KW-0539">Nucleus</keyword>
<feature type="coiled-coil region" evidence="6">
    <location>
        <begin position="215"/>
        <end position="242"/>
    </location>
</feature>
<dbReference type="Proteomes" id="UP001276659">
    <property type="component" value="Unassembled WGS sequence"/>
</dbReference>
<dbReference type="GO" id="GO:0008097">
    <property type="term" value="F:5S rRNA binding"/>
    <property type="evidence" value="ECO:0007669"/>
    <property type="project" value="TreeGrafter"/>
</dbReference>
<evidence type="ECO:0000256" key="7">
    <source>
        <dbReference type="SAM" id="MobiDB-lite"/>
    </source>
</evidence>
<feature type="region of interest" description="Disordered" evidence="7">
    <location>
        <begin position="1"/>
        <end position="25"/>
    </location>
</feature>
<proteinExistence type="inferred from homology"/>
<comment type="function">
    <text evidence="5">May play a role in ribosome biogenesis.</text>
</comment>
<evidence type="ECO:0000256" key="4">
    <source>
        <dbReference type="ARBA" id="ARBA00023242"/>
    </source>
</evidence>
<dbReference type="GO" id="GO:0005654">
    <property type="term" value="C:nucleoplasm"/>
    <property type="evidence" value="ECO:0007669"/>
    <property type="project" value="UniProtKB-SubCell"/>
</dbReference>
<keyword evidence="9" id="KW-1185">Reference proteome</keyword>